<name>A0ABD3Q925_9STRA</name>
<organism evidence="3 4">
    <name type="scientific">Cyclotella cryptica</name>
    <dbReference type="NCBI Taxonomy" id="29204"/>
    <lineage>
        <taxon>Eukaryota</taxon>
        <taxon>Sar</taxon>
        <taxon>Stramenopiles</taxon>
        <taxon>Ochrophyta</taxon>
        <taxon>Bacillariophyta</taxon>
        <taxon>Coscinodiscophyceae</taxon>
        <taxon>Thalassiosirophycidae</taxon>
        <taxon>Stephanodiscales</taxon>
        <taxon>Stephanodiscaceae</taxon>
        <taxon>Cyclotella</taxon>
    </lineage>
</organism>
<evidence type="ECO:0000256" key="1">
    <source>
        <dbReference type="SAM" id="MobiDB-lite"/>
    </source>
</evidence>
<reference evidence="3 4" key="1">
    <citation type="journal article" date="2020" name="G3 (Bethesda)">
        <title>Improved Reference Genome for Cyclotella cryptica CCMP332, a Model for Cell Wall Morphogenesis, Salinity Adaptation, and Lipid Production in Diatoms (Bacillariophyta).</title>
        <authorList>
            <person name="Roberts W.R."/>
            <person name="Downey K.M."/>
            <person name="Ruck E.C."/>
            <person name="Traller J.C."/>
            <person name="Alverson A.J."/>
        </authorList>
    </citation>
    <scope>NUCLEOTIDE SEQUENCE [LARGE SCALE GENOMIC DNA]</scope>
    <source>
        <strain evidence="3 4">CCMP332</strain>
    </source>
</reference>
<feature type="region of interest" description="Disordered" evidence="1">
    <location>
        <begin position="273"/>
        <end position="292"/>
    </location>
</feature>
<dbReference type="AlphaFoldDB" id="A0ABD3Q925"/>
<dbReference type="PANTHER" id="PTHR12555">
    <property type="entry name" value="UBIQUITIN FUSION DEGRADATON PROTEIN 1"/>
    <property type="match status" value="1"/>
</dbReference>
<accession>A0ABD3Q925</accession>
<feature type="compositionally biased region" description="Polar residues" evidence="1">
    <location>
        <begin position="153"/>
        <end position="176"/>
    </location>
</feature>
<protein>
    <recommendedName>
        <fullName evidence="2">Ubiquitin fusion degradation protein UFD1 N-terminal subdomain 2 domain-containing protein</fullName>
    </recommendedName>
</protein>
<evidence type="ECO:0000259" key="2">
    <source>
        <dbReference type="Pfam" id="PF24842"/>
    </source>
</evidence>
<dbReference type="InterPro" id="IPR055418">
    <property type="entry name" value="UFD1_N2"/>
</dbReference>
<evidence type="ECO:0000313" key="3">
    <source>
        <dbReference type="EMBL" id="KAL3796857.1"/>
    </source>
</evidence>
<evidence type="ECO:0000313" key="4">
    <source>
        <dbReference type="Proteomes" id="UP001516023"/>
    </source>
</evidence>
<keyword evidence="4" id="KW-1185">Reference proteome</keyword>
<dbReference type="Proteomes" id="UP001516023">
    <property type="component" value="Unassembled WGS sequence"/>
</dbReference>
<dbReference type="Pfam" id="PF24842">
    <property type="entry name" value="UFD1_N2"/>
    <property type="match status" value="1"/>
</dbReference>
<gene>
    <name evidence="3" type="ORF">HJC23_008810</name>
</gene>
<dbReference type="InterPro" id="IPR004854">
    <property type="entry name" value="Ufd1-like"/>
</dbReference>
<dbReference type="PANTHER" id="PTHR12555:SF13">
    <property type="entry name" value="UBIQUITIN RECOGNITION FACTOR IN ER-ASSOCIATED DEGRADATION PROTEIN 1"/>
    <property type="match status" value="1"/>
</dbReference>
<dbReference type="Gene3D" id="3.10.330.10">
    <property type="match status" value="1"/>
</dbReference>
<feature type="region of interest" description="Disordered" evidence="1">
    <location>
        <begin position="153"/>
        <end position="190"/>
    </location>
</feature>
<comment type="caution">
    <text evidence="3">The sequence shown here is derived from an EMBL/GenBank/DDBJ whole genome shotgun (WGS) entry which is preliminary data.</text>
</comment>
<feature type="domain" description="Ubiquitin fusion degradation protein UFD1 N-terminal subdomain 2" evidence="2">
    <location>
        <begin position="67"/>
        <end position="120"/>
    </location>
</feature>
<proteinExistence type="predicted"/>
<dbReference type="EMBL" id="JABMIG020000059">
    <property type="protein sequence ID" value="KAL3796857.1"/>
    <property type="molecule type" value="Genomic_DNA"/>
</dbReference>
<sequence>MPLPTPKPRSRHPNPLQSPQVHRQGWLMHHPLLDDAKPAHQKRRCPDCHQTSSNSKRNTSNFLRFCAILEHALQNFSCITKGDVICILFNSKNYHFEIKEVRPQDAAYIIETDCHVDFDATVGYKEPVVSAPPSGNWTSPNLALLANLPKQSAFTPPEHQSSACPSPTRSSLSATLGSKRGEGGGEESAGSMGIQLNAAIVVRSSMPDYWVLNVGDGARLDGKAPSALKDNFGQEVNLRKIQAEARAKRAAVQASKVALPVVGKTIKGEEVRVESGQGGDVGGPPVMKNKSRVGGKFSKLKSAGTAFHGGLN</sequence>